<accession>A0A9Y2NJC3</accession>
<gene>
    <name evidence="2" type="ORF">QRX60_38935</name>
</gene>
<evidence type="ECO:0000313" key="2">
    <source>
        <dbReference type="EMBL" id="WIX99984.1"/>
    </source>
</evidence>
<dbReference type="Gene3D" id="1.10.10.10">
    <property type="entry name" value="Winged helix-like DNA-binding domain superfamily/Winged helix DNA-binding domain"/>
    <property type="match status" value="1"/>
</dbReference>
<dbReference type="EMBL" id="CP127295">
    <property type="protein sequence ID" value="WIX99984.1"/>
    <property type="molecule type" value="Genomic_DNA"/>
</dbReference>
<protein>
    <recommendedName>
        <fullName evidence="1">HTH luxR-type domain-containing protein</fullName>
    </recommendedName>
</protein>
<keyword evidence="3" id="KW-1185">Reference proteome</keyword>
<feature type="domain" description="HTH luxR-type" evidence="1">
    <location>
        <begin position="1"/>
        <end position="28"/>
    </location>
</feature>
<name>A0A9Y2NJC3_9PSEU</name>
<dbReference type="InterPro" id="IPR000792">
    <property type="entry name" value="Tscrpt_reg_LuxR_C"/>
</dbReference>
<dbReference type="GO" id="GO:0006355">
    <property type="term" value="P:regulation of DNA-templated transcription"/>
    <property type="evidence" value="ECO:0007669"/>
    <property type="project" value="InterPro"/>
</dbReference>
<evidence type="ECO:0000313" key="3">
    <source>
        <dbReference type="Proteomes" id="UP001239397"/>
    </source>
</evidence>
<evidence type="ECO:0000259" key="1">
    <source>
        <dbReference type="PROSITE" id="PS50043"/>
    </source>
</evidence>
<reference evidence="2 3" key="1">
    <citation type="submission" date="2023-06" db="EMBL/GenBank/DDBJ databases">
        <authorList>
            <person name="Oyuntsetseg B."/>
            <person name="Kim S.B."/>
        </authorList>
    </citation>
    <scope>NUCLEOTIDE SEQUENCE [LARGE SCALE GENOMIC DNA]</scope>
    <source>
        <strain evidence="2 3">4-36</strain>
    </source>
</reference>
<proteinExistence type="predicted"/>
<dbReference type="AlphaFoldDB" id="A0A9Y2NJC3"/>
<dbReference type="KEGG" id="amog:QRX60_38935"/>
<dbReference type="InterPro" id="IPR036388">
    <property type="entry name" value="WH-like_DNA-bd_sf"/>
</dbReference>
<dbReference type="Proteomes" id="UP001239397">
    <property type="component" value="Chromosome"/>
</dbReference>
<organism evidence="2 3">
    <name type="scientific">Amycolatopsis mongoliensis</name>
    <dbReference type="NCBI Taxonomy" id="715475"/>
    <lineage>
        <taxon>Bacteria</taxon>
        <taxon>Bacillati</taxon>
        <taxon>Actinomycetota</taxon>
        <taxon>Actinomycetes</taxon>
        <taxon>Pseudonocardiales</taxon>
        <taxon>Pseudonocardiaceae</taxon>
        <taxon>Amycolatopsis</taxon>
    </lineage>
</organism>
<sequence length="29" mass="3326">MQKHLQQIYRKLGLASRTELMVHLADTGS</sequence>
<dbReference type="PROSITE" id="PS50043">
    <property type="entry name" value="HTH_LUXR_2"/>
    <property type="match status" value="1"/>
</dbReference>